<evidence type="ECO:0000313" key="13">
    <source>
        <dbReference type="Proteomes" id="UP000507470"/>
    </source>
</evidence>
<keyword evidence="5" id="KW-0256">Endoplasmic reticulum</keyword>
<evidence type="ECO:0000256" key="9">
    <source>
        <dbReference type="ARBA" id="ARBA00048317"/>
    </source>
</evidence>
<evidence type="ECO:0000256" key="1">
    <source>
        <dbReference type="ARBA" id="ARBA00011970"/>
    </source>
</evidence>
<name>A0A6J8A1J2_MYTCO</name>
<evidence type="ECO:0000256" key="4">
    <source>
        <dbReference type="ARBA" id="ARBA00022729"/>
    </source>
</evidence>
<evidence type="ECO:0000256" key="2">
    <source>
        <dbReference type="ARBA" id="ARBA00022676"/>
    </source>
</evidence>
<keyword evidence="2 12" id="KW-0328">Glycosyltransferase</keyword>
<comment type="catalytic activity">
    <reaction evidence="10">
        <text>L-threonyl-[protein] + UDP-N-acetyl-alpha-D-glucosamine = 3-O-(N-acetyl-beta-D-glucosaminyl)-L-threonyl-[protein] + UDP + H(+)</text>
        <dbReference type="Rhea" id="RHEA:48908"/>
        <dbReference type="Rhea" id="RHEA-COMP:11060"/>
        <dbReference type="Rhea" id="RHEA-COMP:12252"/>
        <dbReference type="ChEBI" id="CHEBI:15378"/>
        <dbReference type="ChEBI" id="CHEBI:30013"/>
        <dbReference type="ChEBI" id="CHEBI:57705"/>
        <dbReference type="ChEBI" id="CHEBI:58223"/>
        <dbReference type="ChEBI" id="CHEBI:90840"/>
        <dbReference type="EC" id="2.4.1.255"/>
    </reaction>
</comment>
<accession>A0A6J8A1J2</accession>
<dbReference type="EC" id="2.4.1.255" evidence="1"/>
<comment type="catalytic activity">
    <reaction evidence="9">
        <text>L-seryl-[protein] + UDP-N-acetyl-alpha-D-glucosamine = 3-O-(N-acetyl-beta-D-glucosaminyl)-L-seryl-[protein] + UDP + H(+)</text>
        <dbReference type="Rhea" id="RHEA:48904"/>
        <dbReference type="Rhea" id="RHEA-COMP:9863"/>
        <dbReference type="Rhea" id="RHEA-COMP:12251"/>
        <dbReference type="ChEBI" id="CHEBI:15378"/>
        <dbReference type="ChEBI" id="CHEBI:29999"/>
        <dbReference type="ChEBI" id="CHEBI:57705"/>
        <dbReference type="ChEBI" id="CHEBI:58223"/>
        <dbReference type="ChEBI" id="CHEBI:90838"/>
        <dbReference type="EC" id="2.4.1.255"/>
    </reaction>
</comment>
<evidence type="ECO:0000256" key="5">
    <source>
        <dbReference type="ARBA" id="ARBA00022824"/>
    </source>
</evidence>
<evidence type="ECO:0000256" key="6">
    <source>
        <dbReference type="ARBA" id="ARBA00023180"/>
    </source>
</evidence>
<keyword evidence="4" id="KW-0732">Signal</keyword>
<evidence type="ECO:0000259" key="11">
    <source>
        <dbReference type="Pfam" id="PF04577"/>
    </source>
</evidence>
<dbReference type="OrthoDB" id="529273at2759"/>
<evidence type="ECO:0000256" key="7">
    <source>
        <dbReference type="ARBA" id="ARBA00040944"/>
    </source>
</evidence>
<dbReference type="Proteomes" id="UP000507470">
    <property type="component" value="Unassembled WGS sequence"/>
</dbReference>
<keyword evidence="6" id="KW-0325">Glycoprotein</keyword>
<evidence type="ECO:0000256" key="3">
    <source>
        <dbReference type="ARBA" id="ARBA00022679"/>
    </source>
</evidence>
<evidence type="ECO:0000313" key="12">
    <source>
        <dbReference type="EMBL" id="CAC5359366.1"/>
    </source>
</evidence>
<organism evidence="12 13">
    <name type="scientific">Mytilus coruscus</name>
    <name type="common">Sea mussel</name>
    <dbReference type="NCBI Taxonomy" id="42192"/>
    <lineage>
        <taxon>Eukaryota</taxon>
        <taxon>Metazoa</taxon>
        <taxon>Spiralia</taxon>
        <taxon>Lophotrochozoa</taxon>
        <taxon>Mollusca</taxon>
        <taxon>Bivalvia</taxon>
        <taxon>Autobranchia</taxon>
        <taxon>Pteriomorphia</taxon>
        <taxon>Mytilida</taxon>
        <taxon>Mytiloidea</taxon>
        <taxon>Mytilidae</taxon>
        <taxon>Mytilinae</taxon>
        <taxon>Mytilus</taxon>
    </lineage>
</organism>
<dbReference type="EMBL" id="CACVKT020000470">
    <property type="protein sequence ID" value="CAC5359366.1"/>
    <property type="molecule type" value="Genomic_DNA"/>
</dbReference>
<keyword evidence="13" id="KW-1185">Reference proteome</keyword>
<protein>
    <recommendedName>
        <fullName evidence="7">EGF domain-specific O-linked N-acetylglucosamine transferase</fullName>
        <ecNumber evidence="1">2.4.1.255</ecNumber>
    </recommendedName>
    <alternativeName>
        <fullName evidence="8">Extracellular O-linked N-acetylglucosamine transferase</fullName>
    </alternativeName>
</protein>
<sequence length="451" mass="53167">MTITFTWAPVDVCNSKAFFRPVNNDEICRCHKIELTRENNIMPSVRQKKIALWTSAVCICMYVLHKCEFKVLKWMQNDIYIRYFYFSTNLREEWMKNQVMFCGGKFNGYGNEFARLHDVAVNVQQPGHFFLECPHNKYPVYTFKEITSKNHLNGWIKSLTQMNTNIIRTLRKNTTFAVLRYEYANFFHQITDMYNVFVVAKLLHLNPSQMNVLFFGRHNPGHIDKTWDTLFGQIERIEKFNQPVLYKDLIWAVLGYNSPINFFSLGSLPFVNEFSGYFLSQHKSSWKKLNCDSVSILFIWRHDYIAHPGNPSGLIKRKISNENEIIKAVEDIFPGHYVAGVQLDQHDMTDQVQWISQTDILVAMHGAGMTHTLFLPSHAGVLELYPNYWSKVNRHFKSMAKWRKLHYLNWQNINPTNENSRFYTYIPPTIVIQRLISLYYNMCSRKPENGK</sequence>
<dbReference type="GO" id="GO:0097363">
    <property type="term" value="F:protein O-acetylglucosaminyltransferase activity"/>
    <property type="evidence" value="ECO:0007669"/>
    <property type="project" value="UniProtKB-EC"/>
</dbReference>
<dbReference type="AlphaFoldDB" id="A0A6J8A1J2"/>
<proteinExistence type="predicted"/>
<dbReference type="PANTHER" id="PTHR20961">
    <property type="entry name" value="GLYCOSYLTRANSFERASE"/>
    <property type="match status" value="1"/>
</dbReference>
<evidence type="ECO:0000256" key="10">
    <source>
        <dbReference type="ARBA" id="ARBA00049432"/>
    </source>
</evidence>
<feature type="domain" description="Glycosyltransferase 61 catalytic" evidence="11">
    <location>
        <begin position="297"/>
        <end position="382"/>
    </location>
</feature>
<evidence type="ECO:0000256" key="8">
    <source>
        <dbReference type="ARBA" id="ARBA00042574"/>
    </source>
</evidence>
<gene>
    <name evidence="12" type="ORF">MCOR_2253</name>
</gene>
<reference evidence="12 13" key="1">
    <citation type="submission" date="2020-06" db="EMBL/GenBank/DDBJ databases">
        <authorList>
            <person name="Li R."/>
            <person name="Bekaert M."/>
        </authorList>
    </citation>
    <scope>NUCLEOTIDE SEQUENCE [LARGE SCALE GENOMIC DNA]</scope>
    <source>
        <strain evidence="13">wild</strain>
    </source>
</reference>
<dbReference type="Pfam" id="PF04577">
    <property type="entry name" value="Glyco_transf_61"/>
    <property type="match status" value="1"/>
</dbReference>
<dbReference type="PANTHER" id="PTHR20961:SF148">
    <property type="entry name" value="EGF DOMAIN-SPECIFIC O-LINKED N-ACETYLGLUCOSAMINE TRANSFERASE"/>
    <property type="match status" value="1"/>
</dbReference>
<dbReference type="InterPro" id="IPR049625">
    <property type="entry name" value="Glyco_transf_61_cat"/>
</dbReference>
<dbReference type="InterPro" id="IPR007657">
    <property type="entry name" value="Glycosyltransferase_61"/>
</dbReference>
<keyword evidence="3 12" id="KW-0808">Transferase</keyword>